<evidence type="ECO:0000313" key="1">
    <source>
        <dbReference type="EMBL" id="EYC13884.1"/>
    </source>
</evidence>
<accession>A0A016UEZ2</accession>
<organism evidence="1 2">
    <name type="scientific">Ancylostoma ceylanicum</name>
    <dbReference type="NCBI Taxonomy" id="53326"/>
    <lineage>
        <taxon>Eukaryota</taxon>
        <taxon>Metazoa</taxon>
        <taxon>Ecdysozoa</taxon>
        <taxon>Nematoda</taxon>
        <taxon>Chromadorea</taxon>
        <taxon>Rhabditida</taxon>
        <taxon>Rhabditina</taxon>
        <taxon>Rhabditomorpha</taxon>
        <taxon>Strongyloidea</taxon>
        <taxon>Ancylostomatidae</taxon>
        <taxon>Ancylostomatinae</taxon>
        <taxon>Ancylostoma</taxon>
    </lineage>
</organism>
<name>A0A016UEZ2_9BILA</name>
<reference evidence="2" key="1">
    <citation type="journal article" date="2015" name="Nat. Genet.">
        <title>The genome and transcriptome of the zoonotic hookworm Ancylostoma ceylanicum identify infection-specific gene families.</title>
        <authorList>
            <person name="Schwarz E.M."/>
            <person name="Hu Y."/>
            <person name="Antoshechkin I."/>
            <person name="Miller M.M."/>
            <person name="Sternberg P.W."/>
            <person name="Aroian R.V."/>
        </authorList>
    </citation>
    <scope>NUCLEOTIDE SEQUENCE</scope>
    <source>
        <strain evidence="2">HY135</strain>
    </source>
</reference>
<evidence type="ECO:0000313" key="2">
    <source>
        <dbReference type="Proteomes" id="UP000024635"/>
    </source>
</evidence>
<dbReference type="EMBL" id="JARK01001378">
    <property type="protein sequence ID" value="EYC13884.1"/>
    <property type="molecule type" value="Genomic_DNA"/>
</dbReference>
<dbReference type="AlphaFoldDB" id="A0A016UEZ2"/>
<protein>
    <submittedName>
        <fullName evidence="1">Uncharacterized protein</fullName>
    </submittedName>
</protein>
<gene>
    <name evidence="1" type="primary">Acey_s0042.g580</name>
    <name evidence="1" type="ORF">Y032_0042g580</name>
</gene>
<comment type="caution">
    <text evidence="1">The sequence shown here is derived from an EMBL/GenBank/DDBJ whole genome shotgun (WGS) entry which is preliminary data.</text>
</comment>
<dbReference type="Proteomes" id="UP000024635">
    <property type="component" value="Unassembled WGS sequence"/>
</dbReference>
<proteinExistence type="predicted"/>
<keyword evidence="2" id="KW-1185">Reference proteome</keyword>
<sequence>MFFFCATQVDAAKLAQFDPSSVELANMGLVEIENLFVLVEIFHWCCLGAISKKLAASRPFFLVPLICGCFRTPNEHDINTSLFVVEDSSYRLTSRFKLKKDLDRAIC</sequence>